<proteinExistence type="predicted"/>
<sequence length="127" mass="15167">MEGSTTQQRRCTDIESADDRSETDAGRVLQKRRGCEKRKVLQFYGEICFFFHHFNFDRERVAKLLRQKSRLGTAWFFVSVMPFRASDILRYCFFPFTPWTTQSYVGMTYDSKRLDYKPVNLVDTFMI</sequence>
<reference evidence="2 3" key="1">
    <citation type="submission" date="2021-06" db="EMBL/GenBank/DDBJ databases">
        <title>Caerostris darwini draft genome.</title>
        <authorList>
            <person name="Kono N."/>
            <person name="Arakawa K."/>
        </authorList>
    </citation>
    <scope>NUCLEOTIDE SEQUENCE [LARGE SCALE GENOMIC DNA]</scope>
</reference>
<accession>A0AAV4RIN2</accession>
<evidence type="ECO:0000256" key="1">
    <source>
        <dbReference type="SAM" id="MobiDB-lite"/>
    </source>
</evidence>
<evidence type="ECO:0000313" key="2">
    <source>
        <dbReference type="EMBL" id="GIY21172.1"/>
    </source>
</evidence>
<dbReference type="EMBL" id="BPLQ01006260">
    <property type="protein sequence ID" value="GIY21172.1"/>
    <property type="molecule type" value="Genomic_DNA"/>
</dbReference>
<name>A0AAV4RIN2_9ARAC</name>
<feature type="compositionally biased region" description="Basic and acidic residues" evidence="1">
    <location>
        <begin position="10"/>
        <end position="25"/>
    </location>
</feature>
<organism evidence="2 3">
    <name type="scientific">Caerostris darwini</name>
    <dbReference type="NCBI Taxonomy" id="1538125"/>
    <lineage>
        <taxon>Eukaryota</taxon>
        <taxon>Metazoa</taxon>
        <taxon>Ecdysozoa</taxon>
        <taxon>Arthropoda</taxon>
        <taxon>Chelicerata</taxon>
        <taxon>Arachnida</taxon>
        <taxon>Araneae</taxon>
        <taxon>Araneomorphae</taxon>
        <taxon>Entelegynae</taxon>
        <taxon>Araneoidea</taxon>
        <taxon>Araneidae</taxon>
        <taxon>Caerostris</taxon>
    </lineage>
</organism>
<keyword evidence="3" id="KW-1185">Reference proteome</keyword>
<feature type="region of interest" description="Disordered" evidence="1">
    <location>
        <begin position="1"/>
        <end position="27"/>
    </location>
</feature>
<protein>
    <submittedName>
        <fullName evidence="2">Uncharacterized protein</fullName>
    </submittedName>
</protein>
<evidence type="ECO:0000313" key="3">
    <source>
        <dbReference type="Proteomes" id="UP001054837"/>
    </source>
</evidence>
<comment type="caution">
    <text evidence="2">The sequence shown here is derived from an EMBL/GenBank/DDBJ whole genome shotgun (WGS) entry which is preliminary data.</text>
</comment>
<dbReference type="AlphaFoldDB" id="A0AAV4RIN2"/>
<dbReference type="Proteomes" id="UP001054837">
    <property type="component" value="Unassembled WGS sequence"/>
</dbReference>
<gene>
    <name evidence="2" type="ORF">CDAR_482651</name>
</gene>